<keyword evidence="3" id="KW-1185">Reference proteome</keyword>
<feature type="signal peptide" evidence="1">
    <location>
        <begin position="1"/>
        <end position="18"/>
    </location>
</feature>
<evidence type="ECO:0000256" key="1">
    <source>
        <dbReference type="SAM" id="SignalP"/>
    </source>
</evidence>
<feature type="chain" id="PRO_5046583054" evidence="1">
    <location>
        <begin position="19"/>
        <end position="145"/>
    </location>
</feature>
<dbReference type="RefSeq" id="WP_043581037.1">
    <property type="nucleotide sequence ID" value="NZ_CP142381.1"/>
</dbReference>
<dbReference type="EMBL" id="JAHDTB010000009">
    <property type="protein sequence ID" value="MBW8288372.1"/>
    <property type="molecule type" value="Genomic_DNA"/>
</dbReference>
<reference evidence="2 3" key="1">
    <citation type="submission" date="2021-05" db="EMBL/GenBank/DDBJ databases">
        <title>Draft Whole Genome Sequencing Of Biosensor Chromobacterium violaceum Strain CV026 Reveals A Regulatory RNA In Chromobacterium violaceum Phenotype Regulatory Network.</title>
        <authorList>
            <person name="Hong K.W."/>
            <person name="Chan K.G."/>
            <person name="Chang C.-Y."/>
        </authorList>
    </citation>
    <scope>NUCLEOTIDE SEQUENCE [LARGE SCALE GENOMIC DNA]</scope>
    <source>
        <strain evidence="2 3">ATCC 31532</strain>
    </source>
</reference>
<dbReference type="GeneID" id="89684106"/>
<organism evidence="2 3">
    <name type="scientific">Chromobacterium subtsugae</name>
    <dbReference type="NCBI Taxonomy" id="251747"/>
    <lineage>
        <taxon>Bacteria</taxon>
        <taxon>Pseudomonadati</taxon>
        <taxon>Pseudomonadota</taxon>
        <taxon>Betaproteobacteria</taxon>
        <taxon>Neisseriales</taxon>
        <taxon>Chromobacteriaceae</taxon>
        <taxon>Chromobacterium</taxon>
    </lineage>
</organism>
<comment type="caution">
    <text evidence="2">The sequence shown here is derived from an EMBL/GenBank/DDBJ whole genome shotgun (WGS) entry which is preliminary data.</text>
</comment>
<proteinExistence type="predicted"/>
<keyword evidence="1" id="KW-0732">Signal</keyword>
<evidence type="ECO:0000313" key="3">
    <source>
        <dbReference type="Proteomes" id="UP000711178"/>
    </source>
</evidence>
<gene>
    <name evidence="2" type="ORF">KIF53_12115</name>
</gene>
<name>A0ABS7FE87_9NEIS</name>
<accession>A0ABS7FE87</accession>
<evidence type="ECO:0000313" key="2">
    <source>
        <dbReference type="EMBL" id="MBW8288372.1"/>
    </source>
</evidence>
<sequence length="145" mass="15597">MKNKLLLPLALLPVLAWADCGAGAKTVFACTTKAGKKVELCDAGKTIRYAFGKPGAPEIALSVERKRASTGQWTGVGSPSYTVNVPNGDTVYTVFWGVDRNVESLPVEAGVHVYVKEKWAATVYCSGKKPILQEMEDIKLPAEVI</sequence>
<protein>
    <submittedName>
        <fullName evidence="2">Uncharacterized protein</fullName>
    </submittedName>
</protein>
<dbReference type="Proteomes" id="UP000711178">
    <property type="component" value="Unassembled WGS sequence"/>
</dbReference>